<protein>
    <submittedName>
        <fullName evidence="2 3">Uncharacterized protein LOC115634711</fullName>
    </submittedName>
</protein>
<dbReference type="PANTHER" id="PTHR47204:SF1">
    <property type="entry name" value="RIBONUCLEASE H2 SUBUNIT C"/>
    <property type="match status" value="1"/>
</dbReference>
<dbReference type="CDD" id="cd09271">
    <property type="entry name" value="RNase_H2-C"/>
    <property type="match status" value="1"/>
</dbReference>
<dbReference type="Pfam" id="PF08615">
    <property type="entry name" value="RNase_H2_suC"/>
    <property type="match status" value="1"/>
</dbReference>
<dbReference type="RefSeq" id="XP_030388454.1">
    <property type="nucleotide sequence ID" value="XM_030532594.1"/>
</dbReference>
<reference evidence="2 3" key="1">
    <citation type="submission" date="2025-04" db="UniProtKB">
        <authorList>
            <consortium name="RefSeq"/>
        </authorList>
    </citation>
    <scope>IDENTIFICATION</scope>
    <source>
        <strain evidence="2 3">11010-0011.00</strain>
        <tissue evidence="2 3">Whole body</tissue>
    </source>
</reference>
<dbReference type="GeneID" id="115634711"/>
<dbReference type="PANTHER" id="PTHR47204">
    <property type="entry name" value="OS02G0168900 PROTEIN"/>
    <property type="match status" value="1"/>
</dbReference>
<evidence type="ECO:0000313" key="1">
    <source>
        <dbReference type="Proteomes" id="UP000504634"/>
    </source>
</evidence>
<evidence type="ECO:0000313" key="3">
    <source>
        <dbReference type="RefSeq" id="XP_030388454.1"/>
    </source>
</evidence>
<name>A0A6J2UJP9_DROLE</name>
<gene>
    <name evidence="2 3" type="primary">LOC115634711</name>
</gene>
<evidence type="ECO:0000313" key="2">
    <source>
        <dbReference type="RefSeq" id="XP_030388452.1"/>
    </source>
</evidence>
<dbReference type="Proteomes" id="UP000504634">
    <property type="component" value="Unplaced"/>
</dbReference>
<dbReference type="InterPro" id="IPR013924">
    <property type="entry name" value="RNase_H2_suC"/>
</dbReference>
<accession>A0A6J2UJP9</accession>
<keyword evidence="1" id="KW-1185">Reference proteome</keyword>
<sequence>MSITLDFNIKKLNRNTSKGLHLHYLPAKIDGDAHANVDTYFNNYTRSEHPFEGRVSTNALRGYPLLGEQIGVPDGFKAAVLQETRQSMRGLTARQLRLTGTFDKLMFWNYDRLPSNSDCYRQAMKMIKVSDALTVPVDDDEIKRQTEDHV</sequence>
<dbReference type="GO" id="GO:0006401">
    <property type="term" value="P:RNA catabolic process"/>
    <property type="evidence" value="ECO:0007669"/>
    <property type="project" value="InterPro"/>
</dbReference>
<dbReference type="OrthoDB" id="6222486at2759"/>
<proteinExistence type="predicted"/>
<dbReference type="Gene3D" id="2.40.128.680">
    <property type="match status" value="1"/>
</dbReference>
<dbReference type="RefSeq" id="XP_030388452.1">
    <property type="nucleotide sequence ID" value="XM_030532592.1"/>
</dbReference>
<dbReference type="AlphaFoldDB" id="A0A6J2UJP9"/>
<dbReference type="GO" id="GO:0032299">
    <property type="term" value="C:ribonuclease H2 complex"/>
    <property type="evidence" value="ECO:0007669"/>
    <property type="project" value="InterPro"/>
</dbReference>
<organism evidence="1 3">
    <name type="scientific">Drosophila lebanonensis</name>
    <name type="common">Fruit fly</name>
    <name type="synonym">Scaptodrosophila lebanonensis</name>
    <dbReference type="NCBI Taxonomy" id="7225"/>
    <lineage>
        <taxon>Eukaryota</taxon>
        <taxon>Metazoa</taxon>
        <taxon>Ecdysozoa</taxon>
        <taxon>Arthropoda</taxon>
        <taxon>Hexapoda</taxon>
        <taxon>Insecta</taxon>
        <taxon>Pterygota</taxon>
        <taxon>Neoptera</taxon>
        <taxon>Endopterygota</taxon>
        <taxon>Diptera</taxon>
        <taxon>Brachycera</taxon>
        <taxon>Muscomorpha</taxon>
        <taxon>Ephydroidea</taxon>
        <taxon>Drosophilidae</taxon>
        <taxon>Scaptodrosophila</taxon>
    </lineage>
</organism>